<comment type="caution">
    <text evidence="1">The sequence shown here is derived from an EMBL/GenBank/DDBJ whole genome shotgun (WGS) entry which is preliminary data.</text>
</comment>
<dbReference type="AlphaFoldDB" id="A0A9W7AU99"/>
<reference evidence="2" key="1">
    <citation type="journal article" date="2023" name="Commun. Biol.">
        <title>Genome analysis of Parmales, the sister group of diatoms, reveals the evolutionary specialization of diatoms from phago-mixotrophs to photoautotrophs.</title>
        <authorList>
            <person name="Ban H."/>
            <person name="Sato S."/>
            <person name="Yoshikawa S."/>
            <person name="Yamada K."/>
            <person name="Nakamura Y."/>
            <person name="Ichinomiya M."/>
            <person name="Sato N."/>
            <person name="Blanc-Mathieu R."/>
            <person name="Endo H."/>
            <person name="Kuwata A."/>
            <person name="Ogata H."/>
        </authorList>
    </citation>
    <scope>NUCLEOTIDE SEQUENCE [LARGE SCALE GENOMIC DNA]</scope>
    <source>
        <strain evidence="2">NIES 3701</strain>
    </source>
</reference>
<dbReference type="InterPro" id="IPR023198">
    <property type="entry name" value="PGP-like_dom2"/>
</dbReference>
<accession>A0A9W7AU99</accession>
<evidence type="ECO:0000313" key="1">
    <source>
        <dbReference type="EMBL" id="GMH75622.1"/>
    </source>
</evidence>
<dbReference type="Pfam" id="PF00702">
    <property type="entry name" value="Hydrolase"/>
    <property type="match status" value="1"/>
</dbReference>
<keyword evidence="2" id="KW-1185">Reference proteome</keyword>
<dbReference type="Gene3D" id="3.40.50.1000">
    <property type="entry name" value="HAD superfamily/HAD-like"/>
    <property type="match status" value="1"/>
</dbReference>
<gene>
    <name evidence="1" type="ORF">TrST_g7642</name>
</gene>
<name>A0A9W7AU99_9STRA</name>
<dbReference type="GO" id="GO:0016791">
    <property type="term" value="F:phosphatase activity"/>
    <property type="evidence" value="ECO:0007669"/>
    <property type="project" value="TreeGrafter"/>
</dbReference>
<dbReference type="OrthoDB" id="40579at2759"/>
<dbReference type="PANTHER" id="PTHR18901:SF38">
    <property type="entry name" value="PSEUDOURIDINE-5'-PHOSPHATASE"/>
    <property type="match status" value="1"/>
</dbReference>
<dbReference type="InterPro" id="IPR023214">
    <property type="entry name" value="HAD_sf"/>
</dbReference>
<dbReference type="PANTHER" id="PTHR18901">
    <property type="entry name" value="2-DEOXYGLUCOSE-6-PHOSPHATE PHOSPHATASE 2"/>
    <property type="match status" value="1"/>
</dbReference>
<dbReference type="Proteomes" id="UP001165085">
    <property type="component" value="Unassembled WGS sequence"/>
</dbReference>
<dbReference type="PRINTS" id="PR00413">
    <property type="entry name" value="HADHALOGNASE"/>
</dbReference>
<organism evidence="1 2">
    <name type="scientific">Triparma strigata</name>
    <dbReference type="NCBI Taxonomy" id="1606541"/>
    <lineage>
        <taxon>Eukaryota</taxon>
        <taxon>Sar</taxon>
        <taxon>Stramenopiles</taxon>
        <taxon>Ochrophyta</taxon>
        <taxon>Bolidophyceae</taxon>
        <taxon>Parmales</taxon>
        <taxon>Triparmaceae</taxon>
        <taxon>Triparma</taxon>
    </lineage>
</organism>
<dbReference type="InterPro" id="IPR006439">
    <property type="entry name" value="HAD-SF_hydro_IA"/>
</dbReference>
<evidence type="ECO:0000313" key="2">
    <source>
        <dbReference type="Proteomes" id="UP001165085"/>
    </source>
</evidence>
<dbReference type="SFLD" id="SFLDG01129">
    <property type="entry name" value="C1.5:_HAD__Beta-PGM__Phosphata"/>
    <property type="match status" value="1"/>
</dbReference>
<protein>
    <submittedName>
        <fullName evidence="1">Uncharacterized protein</fullName>
    </submittedName>
</protein>
<dbReference type="SFLD" id="SFLDS00003">
    <property type="entry name" value="Haloacid_Dehalogenase"/>
    <property type="match status" value="1"/>
</dbReference>
<dbReference type="EMBL" id="BRXY01000191">
    <property type="protein sequence ID" value="GMH75622.1"/>
    <property type="molecule type" value="Genomic_DNA"/>
</dbReference>
<dbReference type="NCBIfam" id="TIGR01509">
    <property type="entry name" value="HAD-SF-IA-v3"/>
    <property type="match status" value="1"/>
</dbReference>
<sequence length="277" mass="30691">MGQNRIFTEKVSEKSSLLLVDRSAMVQVKGVLWDMDGTLLDTETLSDEAMLLAIADAYTFTDPPTPPSQSDFTWEVKKSIIGTRSAEWSVTIDNWLSSTFTVTKNTSVSLAARWEHHLNNLCQGDSLRPMNGAIDLVNYFHEKGIPQAIATSSVMDVVNHKRANVRINDAIFNKMDAIITGDMVAKGKPAPDIYLLAANRLNVDIRSCIVFEDSVAGCQSGRSADASLVLSLPDPRYEESERTSLFGDISDLACKRDWSEVLQHFTLEGDNIMNKIK</sequence>
<dbReference type="InterPro" id="IPR036412">
    <property type="entry name" value="HAD-like_sf"/>
</dbReference>
<proteinExistence type="predicted"/>
<dbReference type="Gene3D" id="1.10.150.240">
    <property type="entry name" value="Putative phosphatase, domain 2"/>
    <property type="match status" value="1"/>
</dbReference>
<dbReference type="SUPFAM" id="SSF56784">
    <property type="entry name" value="HAD-like"/>
    <property type="match status" value="1"/>
</dbReference>